<dbReference type="Pfam" id="PF02684">
    <property type="entry name" value="LpxB"/>
    <property type="match status" value="1"/>
</dbReference>
<dbReference type="RefSeq" id="WP_037975970.1">
    <property type="nucleotide sequence ID" value="NZ_JMKI01000031.1"/>
</dbReference>
<keyword evidence="4" id="KW-0444">Lipid biosynthesis</keyword>
<keyword evidence="6" id="KW-0328">Glycosyltransferase</keyword>
<gene>
    <name evidence="11" type="ORF">EH55_04435</name>
</gene>
<dbReference type="EC" id="2.4.1.182" evidence="2 10"/>
<evidence type="ECO:0000256" key="1">
    <source>
        <dbReference type="ARBA" id="ARBA00002056"/>
    </source>
</evidence>
<dbReference type="PANTHER" id="PTHR30372:SF4">
    <property type="entry name" value="LIPID-A-DISACCHARIDE SYNTHASE, MITOCHONDRIAL-RELATED"/>
    <property type="match status" value="1"/>
</dbReference>
<keyword evidence="7" id="KW-0808">Transferase</keyword>
<evidence type="ECO:0000256" key="5">
    <source>
        <dbReference type="ARBA" id="ARBA00022556"/>
    </source>
</evidence>
<dbReference type="AlphaFoldDB" id="A0A073IRQ2"/>
<evidence type="ECO:0000256" key="6">
    <source>
        <dbReference type="ARBA" id="ARBA00022676"/>
    </source>
</evidence>
<dbReference type="GeneID" id="90983552"/>
<evidence type="ECO:0000313" key="12">
    <source>
        <dbReference type="Proteomes" id="UP000027665"/>
    </source>
</evidence>
<evidence type="ECO:0000313" key="11">
    <source>
        <dbReference type="EMBL" id="KEJ92255.1"/>
    </source>
</evidence>
<comment type="caution">
    <text evidence="11">The sequence shown here is derived from an EMBL/GenBank/DDBJ whole genome shotgun (WGS) entry which is preliminary data.</text>
</comment>
<dbReference type="Proteomes" id="UP000027665">
    <property type="component" value="Unassembled WGS sequence"/>
</dbReference>
<dbReference type="GO" id="GO:0005543">
    <property type="term" value="F:phospholipid binding"/>
    <property type="evidence" value="ECO:0007669"/>
    <property type="project" value="TreeGrafter"/>
</dbReference>
<dbReference type="STRING" id="2754.EH55_04435"/>
<accession>A0A073IRQ2</accession>
<dbReference type="eggNOG" id="COG0763">
    <property type="taxonomic scope" value="Bacteria"/>
</dbReference>
<evidence type="ECO:0000256" key="9">
    <source>
        <dbReference type="ARBA" id="ARBA00048975"/>
    </source>
</evidence>
<keyword evidence="5" id="KW-0441">Lipid A biosynthesis</keyword>
<keyword evidence="12" id="KW-1185">Reference proteome</keyword>
<evidence type="ECO:0000256" key="8">
    <source>
        <dbReference type="ARBA" id="ARBA00023098"/>
    </source>
</evidence>
<dbReference type="PANTHER" id="PTHR30372">
    <property type="entry name" value="LIPID-A-DISACCHARIDE SYNTHASE"/>
    <property type="match status" value="1"/>
</dbReference>
<evidence type="ECO:0000256" key="7">
    <source>
        <dbReference type="ARBA" id="ARBA00022679"/>
    </source>
</evidence>
<dbReference type="NCBIfam" id="TIGR00215">
    <property type="entry name" value="lpxB"/>
    <property type="match status" value="1"/>
</dbReference>
<organism evidence="11 12">
    <name type="scientific">Synergistes jonesii</name>
    <dbReference type="NCBI Taxonomy" id="2754"/>
    <lineage>
        <taxon>Bacteria</taxon>
        <taxon>Thermotogati</taxon>
        <taxon>Synergistota</taxon>
        <taxon>Synergistia</taxon>
        <taxon>Synergistales</taxon>
        <taxon>Synergistaceae</taxon>
        <taxon>Synergistes</taxon>
    </lineage>
</organism>
<evidence type="ECO:0000256" key="4">
    <source>
        <dbReference type="ARBA" id="ARBA00022516"/>
    </source>
</evidence>
<dbReference type="GO" id="GO:0009245">
    <property type="term" value="P:lipid A biosynthetic process"/>
    <property type="evidence" value="ECO:0007669"/>
    <property type="project" value="UniProtKB-UniRule"/>
</dbReference>
<protein>
    <recommendedName>
        <fullName evidence="3 10">Lipid-A-disaccharide synthase</fullName>
        <ecNumber evidence="2 10">2.4.1.182</ecNumber>
    </recommendedName>
</protein>
<sequence length="377" mass="41686">MSLFISSGEASGDHYTAALAKKLRAVGYDGEIWGMGGIEPREAGIDVCWPGERLQLLGLTEVLSAIPSILSLLSEMSGRIIERAPEAVVVCDSPDFHLHLIAKLRRRGYRGRIFYISPPSVWAWRGGRAEALRRYVDECLPLFKFEHEYLLSRGCKSKWMGHPLVEEFRKEAPGSAAADSLPDSEKMVAFLPGSRRNEIKKLLPIMRESAEALAGEGWLPVFSVAPGLNPAAHDDMISEFTRSGVRFYAGQGRDLMARARCAIGASGTITVESLILGCYMVVTYRLNPLSAFVARRVIKTRHYAMANILAGCDMFPELLQESATAENITKSALAWLNGDEAFRGGIEETMERARRTLGEEGVYDFWSEEIMKGTGKC</sequence>
<evidence type="ECO:0000256" key="3">
    <source>
        <dbReference type="ARBA" id="ARBA00020902"/>
    </source>
</evidence>
<comment type="function">
    <text evidence="1">Condensation of UDP-2,3-diacylglucosamine and 2,3-diacylglucosamine-1-phosphate to form lipid A disaccharide, a precursor of lipid A, a phosphorylated glycolipid that anchors the lipopolysaccharide to the outer membrane of the cell.</text>
</comment>
<comment type="catalytic activity">
    <reaction evidence="9">
        <text>a lipid X + a UDP-2-N,3-O-bis[(3R)-3-hydroxyacyl]-alpha-D-glucosamine = a lipid A disaccharide + UDP + H(+)</text>
        <dbReference type="Rhea" id="RHEA:67828"/>
        <dbReference type="ChEBI" id="CHEBI:15378"/>
        <dbReference type="ChEBI" id="CHEBI:58223"/>
        <dbReference type="ChEBI" id="CHEBI:137748"/>
        <dbReference type="ChEBI" id="CHEBI:176338"/>
        <dbReference type="ChEBI" id="CHEBI:176343"/>
        <dbReference type="EC" id="2.4.1.182"/>
    </reaction>
</comment>
<dbReference type="GO" id="GO:0008915">
    <property type="term" value="F:lipid-A-disaccharide synthase activity"/>
    <property type="evidence" value="ECO:0007669"/>
    <property type="project" value="UniProtKB-UniRule"/>
</dbReference>
<dbReference type="GO" id="GO:0016020">
    <property type="term" value="C:membrane"/>
    <property type="evidence" value="ECO:0007669"/>
    <property type="project" value="GOC"/>
</dbReference>
<dbReference type="OrthoDB" id="9801642at2"/>
<keyword evidence="8" id="KW-0443">Lipid metabolism</keyword>
<proteinExistence type="predicted"/>
<evidence type="ECO:0000256" key="2">
    <source>
        <dbReference type="ARBA" id="ARBA00012687"/>
    </source>
</evidence>
<evidence type="ECO:0000256" key="10">
    <source>
        <dbReference type="NCBIfam" id="TIGR00215"/>
    </source>
</evidence>
<reference evidence="11 12" key="1">
    <citation type="submission" date="2014-04" db="EMBL/GenBank/DDBJ databases">
        <title>Draft Genome Sequence of Synergistes jonesii.</title>
        <authorList>
            <person name="Coil D.A."/>
            <person name="Eisen J.A."/>
            <person name="Holland-Moritz H.E."/>
        </authorList>
    </citation>
    <scope>NUCLEOTIDE SEQUENCE [LARGE SCALE GENOMIC DNA]</scope>
    <source>
        <strain evidence="11 12">78-1</strain>
    </source>
</reference>
<name>A0A073IRQ2_9BACT</name>
<dbReference type="EMBL" id="JMKI01000031">
    <property type="protein sequence ID" value="KEJ92255.1"/>
    <property type="molecule type" value="Genomic_DNA"/>
</dbReference>
<dbReference type="SUPFAM" id="SSF53756">
    <property type="entry name" value="UDP-Glycosyltransferase/glycogen phosphorylase"/>
    <property type="match status" value="1"/>
</dbReference>
<dbReference type="InterPro" id="IPR003835">
    <property type="entry name" value="Glyco_trans_19"/>
</dbReference>